<comment type="caution">
    <text evidence="4">The sequence shown here is derived from an EMBL/GenBank/DDBJ whole genome shotgun (WGS) entry which is preliminary data.</text>
</comment>
<feature type="compositionally biased region" description="Polar residues" evidence="2">
    <location>
        <begin position="71"/>
        <end position="80"/>
    </location>
</feature>
<dbReference type="STRING" id="177199.A0A420Y2X5"/>
<comment type="similarity">
    <text evidence="1">Belongs to the TRAFAC class TrmE-Era-EngA-EngB-Septin-like GTPase superfamily. Septin GTPase family.</text>
</comment>
<feature type="compositionally biased region" description="Low complexity" evidence="2">
    <location>
        <begin position="456"/>
        <end position="468"/>
    </location>
</feature>
<keyword evidence="1" id="KW-0547">Nucleotide-binding</keyword>
<dbReference type="PROSITE" id="PS51719">
    <property type="entry name" value="G_SEPTIN"/>
    <property type="match status" value="1"/>
</dbReference>
<evidence type="ECO:0000259" key="3">
    <source>
        <dbReference type="PROSITE" id="PS51719"/>
    </source>
</evidence>
<dbReference type="Proteomes" id="UP000275385">
    <property type="component" value="Unassembled WGS sequence"/>
</dbReference>
<evidence type="ECO:0000256" key="2">
    <source>
        <dbReference type="SAM" id="MobiDB-lite"/>
    </source>
</evidence>
<dbReference type="OrthoDB" id="4150765at2759"/>
<keyword evidence="5" id="KW-1185">Reference proteome</keyword>
<dbReference type="Pfam" id="PF20571">
    <property type="entry name" value="DUF6780"/>
    <property type="match status" value="1"/>
</dbReference>
<evidence type="ECO:0000313" key="5">
    <source>
        <dbReference type="Proteomes" id="UP000275385"/>
    </source>
</evidence>
<dbReference type="SUPFAM" id="SSF52540">
    <property type="entry name" value="P-loop containing nucleoside triphosphate hydrolases"/>
    <property type="match status" value="1"/>
</dbReference>
<dbReference type="InterPro" id="IPR030379">
    <property type="entry name" value="G_SEPTIN_dom"/>
</dbReference>
<dbReference type="PANTHER" id="PTHR18884">
    <property type="entry name" value="SEPTIN"/>
    <property type="match status" value="1"/>
</dbReference>
<dbReference type="Pfam" id="PF00735">
    <property type="entry name" value="Septin"/>
    <property type="match status" value="1"/>
</dbReference>
<proteinExistence type="inferred from homology"/>
<sequence length="535" mass="59069">MMASGAAPQLIMPSIKLPSRRPFTDTGKAMGRLKVLIAGDSGIGKTSLIKAIVQSCNHIVHVDPIAPSPPNLQQLGSTSGPARHGNKKRANSKLDMGTTQITEVYASTKPYPEWWSELDDSRLLRRRKSIDEAVLDRNICFVDTPGYSSGPSAMETISNVVQYVESHFRRMSSNSLGDGETLNLLGGDGGVQVDVVFYMVSNRIRPVDIEYLRQLAPLTNVVILIAQVDLLTPEQISAAKKQIECQLQEANIRSFCFDLSSSPSQSSFMSHAYAISSALGTDHELMDASLLMSPDYVQPLISTELVHLINHVFCQDGISWLRHAAARKYVQWRTMETPSTSRPVALRNPVSKYGSMIGSYAQLQQGTPATQVLTPHLGATSSFAMARVTDHTQREERLAEIRLANWASDLQKSLAKEREQFEKLAHAERAVWLTERLNECVLDGTLVPIRARDVTSGGRRSGGPVSRRSTVKQHQDPLGLLEVAADMRRKGIVVLEILGSLGVIGGIAVWLSRNLPGHSWAPHFPEWEKFWYGVR</sequence>
<feature type="region of interest" description="Disordered" evidence="2">
    <location>
        <begin position="68"/>
        <end position="90"/>
    </location>
</feature>
<keyword evidence="1" id="KW-0342">GTP-binding</keyword>
<dbReference type="Gene3D" id="3.40.50.300">
    <property type="entry name" value="P-loop containing nucleotide triphosphate hydrolases"/>
    <property type="match status" value="1"/>
</dbReference>
<dbReference type="InterPro" id="IPR027417">
    <property type="entry name" value="P-loop_NTPase"/>
</dbReference>
<accession>A0A420Y2X5</accession>
<organism evidence="4 5">
    <name type="scientific">Coniochaeta pulveracea</name>
    <dbReference type="NCBI Taxonomy" id="177199"/>
    <lineage>
        <taxon>Eukaryota</taxon>
        <taxon>Fungi</taxon>
        <taxon>Dikarya</taxon>
        <taxon>Ascomycota</taxon>
        <taxon>Pezizomycotina</taxon>
        <taxon>Sordariomycetes</taxon>
        <taxon>Sordariomycetidae</taxon>
        <taxon>Coniochaetales</taxon>
        <taxon>Coniochaetaceae</taxon>
        <taxon>Coniochaeta</taxon>
    </lineage>
</organism>
<evidence type="ECO:0000313" key="4">
    <source>
        <dbReference type="EMBL" id="RKU42235.1"/>
    </source>
</evidence>
<feature type="region of interest" description="Disordered" evidence="2">
    <location>
        <begin position="453"/>
        <end position="473"/>
    </location>
</feature>
<feature type="domain" description="Septin-type G" evidence="3">
    <location>
        <begin position="29"/>
        <end position="339"/>
    </location>
</feature>
<gene>
    <name evidence="4" type="ORF">DL546_002275</name>
</gene>
<protein>
    <recommendedName>
        <fullName evidence="3">Septin-type G domain-containing protein</fullName>
    </recommendedName>
</protein>
<evidence type="ECO:0000256" key="1">
    <source>
        <dbReference type="RuleBase" id="RU004560"/>
    </source>
</evidence>
<dbReference type="InterPro" id="IPR046707">
    <property type="entry name" value="DUF6780"/>
</dbReference>
<name>A0A420Y2X5_9PEZI</name>
<reference evidence="4 5" key="1">
    <citation type="submission" date="2018-08" db="EMBL/GenBank/DDBJ databases">
        <title>Draft genome of the lignicolous fungus Coniochaeta pulveracea.</title>
        <authorList>
            <person name="Borstlap C.J."/>
            <person name="De Witt R.N."/>
            <person name="Botha A."/>
            <person name="Volschenk H."/>
        </authorList>
    </citation>
    <scope>NUCLEOTIDE SEQUENCE [LARGE SCALE GENOMIC DNA]</scope>
    <source>
        <strain evidence="4 5">CAB683</strain>
    </source>
</reference>
<dbReference type="EMBL" id="QVQW01000059">
    <property type="protein sequence ID" value="RKU42235.1"/>
    <property type="molecule type" value="Genomic_DNA"/>
</dbReference>
<dbReference type="AlphaFoldDB" id="A0A420Y2X5"/>
<dbReference type="GO" id="GO:0005525">
    <property type="term" value="F:GTP binding"/>
    <property type="evidence" value="ECO:0007669"/>
    <property type="project" value="UniProtKB-KW"/>
</dbReference>